<evidence type="ECO:0000313" key="1">
    <source>
        <dbReference type="EMBL" id="GBM68043.1"/>
    </source>
</evidence>
<dbReference type="AlphaFoldDB" id="A0A4Y2HSA0"/>
<dbReference type="EMBL" id="BGPR01002119">
    <property type="protein sequence ID" value="GBM68043.1"/>
    <property type="molecule type" value="Genomic_DNA"/>
</dbReference>
<reference evidence="1 2" key="1">
    <citation type="journal article" date="2019" name="Sci. Rep.">
        <title>Orb-weaving spider Araneus ventricosus genome elucidates the spidroin gene catalogue.</title>
        <authorList>
            <person name="Kono N."/>
            <person name="Nakamura H."/>
            <person name="Ohtoshi R."/>
            <person name="Moran D.A.P."/>
            <person name="Shinohara A."/>
            <person name="Yoshida Y."/>
            <person name="Fujiwara M."/>
            <person name="Mori M."/>
            <person name="Tomita M."/>
            <person name="Arakawa K."/>
        </authorList>
    </citation>
    <scope>NUCLEOTIDE SEQUENCE [LARGE SCALE GENOMIC DNA]</scope>
</reference>
<dbReference type="Proteomes" id="UP000499080">
    <property type="component" value="Unassembled WGS sequence"/>
</dbReference>
<gene>
    <name evidence="1" type="ORF">AVEN_51691_1</name>
</gene>
<evidence type="ECO:0000313" key="2">
    <source>
        <dbReference type="Proteomes" id="UP000499080"/>
    </source>
</evidence>
<accession>A0A4Y2HSA0</accession>
<keyword evidence="2" id="KW-1185">Reference proteome</keyword>
<dbReference type="OrthoDB" id="6429307at2759"/>
<proteinExistence type="predicted"/>
<dbReference type="InterPro" id="IPR052709">
    <property type="entry name" value="Transposase-MT_Hybrid"/>
</dbReference>
<name>A0A4Y2HSA0_ARAVE</name>
<sequence length="142" mass="15996">MLAVTRFVWAKQCNCTEMYRKLHEVYGENAMPHQAIAVRCEMSENGRTDIDNAKREGRPSTATNSEIAACVKEIILANGRVAVEEIANKLDISHGSMQITVKHLEFNNPTYWLLQVGRNSSQGTVKLMPRLNKCLNKGSKYI</sequence>
<protein>
    <recommendedName>
        <fullName evidence="3">Mos1 transposase HTH domain-containing protein</fullName>
    </recommendedName>
</protein>
<dbReference type="PANTHER" id="PTHR46060:SF1">
    <property type="entry name" value="MARINER MOS1 TRANSPOSASE-LIKE PROTEIN"/>
    <property type="match status" value="1"/>
</dbReference>
<organism evidence="1 2">
    <name type="scientific">Araneus ventricosus</name>
    <name type="common">Orbweaver spider</name>
    <name type="synonym">Epeira ventricosa</name>
    <dbReference type="NCBI Taxonomy" id="182803"/>
    <lineage>
        <taxon>Eukaryota</taxon>
        <taxon>Metazoa</taxon>
        <taxon>Ecdysozoa</taxon>
        <taxon>Arthropoda</taxon>
        <taxon>Chelicerata</taxon>
        <taxon>Arachnida</taxon>
        <taxon>Araneae</taxon>
        <taxon>Araneomorphae</taxon>
        <taxon>Entelegynae</taxon>
        <taxon>Araneoidea</taxon>
        <taxon>Araneidae</taxon>
        <taxon>Araneus</taxon>
    </lineage>
</organism>
<dbReference type="PANTHER" id="PTHR46060">
    <property type="entry name" value="MARINER MOS1 TRANSPOSASE-LIKE PROTEIN"/>
    <property type="match status" value="1"/>
</dbReference>
<comment type="caution">
    <text evidence="1">The sequence shown here is derived from an EMBL/GenBank/DDBJ whole genome shotgun (WGS) entry which is preliminary data.</text>
</comment>
<evidence type="ECO:0008006" key="3">
    <source>
        <dbReference type="Google" id="ProtNLM"/>
    </source>
</evidence>